<dbReference type="GO" id="GO:0016757">
    <property type="term" value="F:glycosyltransferase activity"/>
    <property type="evidence" value="ECO:0007669"/>
    <property type="project" value="InterPro"/>
</dbReference>
<accession>A0A845AFP2</accession>
<sequence>MKIVDVCGFYTPHGGGIRTYVDQKLALAEQFGQDITILAPDEEAGVEERGPHARIVTVPAARFPLDRKYFAFTDAAPVHEALDRLQPDLVEVSSPWRSAMIAKEWRPDVPKAMIMHSEPLSAHAYRWFERLAKPDTVDRQFDWFWQRLREFGRTFEAVVCANSHLATRMTEGGVGHVVNIPMGVQSGAFSPDRRDEGLRAELLEQCALGPEATLLVVAGRLATEKRVPMLVEAATIAGRDRPLGLVIFGEGRAHAKIVRAIAGNPHIRLFKPVRDRERFAAILASADALLHGCEAETFGMTTAEARASGIPVIAPDRGGASDFATGPYQYRAIDADDAVRAILSLPPHFAPVPPRDHVRNMEDHFEELFALYERILAKKRVRAA</sequence>
<evidence type="ECO:0000313" key="2">
    <source>
        <dbReference type="EMBL" id="MXP27366.1"/>
    </source>
</evidence>
<dbReference type="PANTHER" id="PTHR45947:SF3">
    <property type="entry name" value="SULFOQUINOVOSYL TRANSFERASE SQD2"/>
    <property type="match status" value="1"/>
</dbReference>
<evidence type="ECO:0000259" key="1">
    <source>
        <dbReference type="Pfam" id="PF13579"/>
    </source>
</evidence>
<feature type="domain" description="Glycosyltransferase subfamily 4-like N-terminal" evidence="1">
    <location>
        <begin position="15"/>
        <end position="174"/>
    </location>
</feature>
<comment type="caution">
    <text evidence="2">The sequence shown here is derived from an EMBL/GenBank/DDBJ whole genome shotgun (WGS) entry which is preliminary data.</text>
</comment>
<dbReference type="SUPFAM" id="SSF53756">
    <property type="entry name" value="UDP-Glycosyltransferase/glycogen phosphorylase"/>
    <property type="match status" value="1"/>
</dbReference>
<dbReference type="AlphaFoldDB" id="A0A845AFP2"/>
<reference evidence="2 3" key="1">
    <citation type="submission" date="2019-12" db="EMBL/GenBank/DDBJ databases">
        <title>Genomic-based taxomic classification of the family Erythrobacteraceae.</title>
        <authorList>
            <person name="Xu L."/>
        </authorList>
    </citation>
    <scope>NUCLEOTIDE SEQUENCE [LARGE SCALE GENOMIC DNA]</scope>
    <source>
        <strain evidence="2 3">KEMB 9005-328</strain>
    </source>
</reference>
<keyword evidence="2" id="KW-0808">Transferase</keyword>
<proteinExistence type="predicted"/>
<dbReference type="InterPro" id="IPR028098">
    <property type="entry name" value="Glyco_trans_4-like_N"/>
</dbReference>
<dbReference type="Pfam" id="PF13579">
    <property type="entry name" value="Glyco_trans_4_4"/>
    <property type="match status" value="1"/>
</dbReference>
<dbReference type="PANTHER" id="PTHR45947">
    <property type="entry name" value="SULFOQUINOVOSYL TRANSFERASE SQD2"/>
    <property type="match status" value="1"/>
</dbReference>
<dbReference type="RefSeq" id="WP_160751663.1">
    <property type="nucleotide sequence ID" value="NZ_WTYA01000001.1"/>
</dbReference>
<dbReference type="Proteomes" id="UP000439780">
    <property type="component" value="Unassembled WGS sequence"/>
</dbReference>
<name>A0A845AFP2_9SPHN</name>
<keyword evidence="3" id="KW-1185">Reference proteome</keyword>
<organism evidence="2 3">
    <name type="scientific">Qipengyuania algicida</name>
    <dbReference type="NCBI Taxonomy" id="1836209"/>
    <lineage>
        <taxon>Bacteria</taxon>
        <taxon>Pseudomonadati</taxon>
        <taxon>Pseudomonadota</taxon>
        <taxon>Alphaproteobacteria</taxon>
        <taxon>Sphingomonadales</taxon>
        <taxon>Erythrobacteraceae</taxon>
        <taxon>Qipengyuania</taxon>
    </lineage>
</organism>
<dbReference type="Pfam" id="PF13692">
    <property type="entry name" value="Glyco_trans_1_4"/>
    <property type="match status" value="1"/>
</dbReference>
<dbReference type="Gene3D" id="3.40.50.2000">
    <property type="entry name" value="Glycogen Phosphorylase B"/>
    <property type="match status" value="2"/>
</dbReference>
<dbReference type="OrthoDB" id="9802525at2"/>
<gene>
    <name evidence="2" type="ORF">GRI58_00845</name>
</gene>
<protein>
    <submittedName>
        <fullName evidence="2">Glycosyltransferase</fullName>
    </submittedName>
</protein>
<evidence type="ECO:0000313" key="3">
    <source>
        <dbReference type="Proteomes" id="UP000439780"/>
    </source>
</evidence>
<dbReference type="InterPro" id="IPR050194">
    <property type="entry name" value="Glycosyltransferase_grp1"/>
</dbReference>
<dbReference type="EMBL" id="WTYA01000001">
    <property type="protein sequence ID" value="MXP27366.1"/>
    <property type="molecule type" value="Genomic_DNA"/>
</dbReference>